<comment type="caution">
    <text evidence="1">The sequence shown here is derived from an EMBL/GenBank/DDBJ whole genome shotgun (WGS) entry which is preliminary data.</text>
</comment>
<organism evidence="1 2">
    <name type="scientific">Macrosiphum euphorbiae</name>
    <name type="common">potato aphid</name>
    <dbReference type="NCBI Taxonomy" id="13131"/>
    <lineage>
        <taxon>Eukaryota</taxon>
        <taxon>Metazoa</taxon>
        <taxon>Ecdysozoa</taxon>
        <taxon>Arthropoda</taxon>
        <taxon>Hexapoda</taxon>
        <taxon>Insecta</taxon>
        <taxon>Pterygota</taxon>
        <taxon>Neoptera</taxon>
        <taxon>Paraneoptera</taxon>
        <taxon>Hemiptera</taxon>
        <taxon>Sternorrhyncha</taxon>
        <taxon>Aphidomorpha</taxon>
        <taxon>Aphidoidea</taxon>
        <taxon>Aphididae</taxon>
        <taxon>Macrosiphini</taxon>
        <taxon>Macrosiphum</taxon>
    </lineage>
</organism>
<evidence type="ECO:0000313" key="2">
    <source>
        <dbReference type="Proteomes" id="UP001160148"/>
    </source>
</evidence>
<proteinExistence type="predicted"/>
<dbReference type="EMBL" id="CARXXK010000001">
    <property type="protein sequence ID" value="CAI6351250.1"/>
    <property type="molecule type" value="Genomic_DNA"/>
</dbReference>
<gene>
    <name evidence="1" type="ORF">MEUPH1_LOCUS7616</name>
</gene>
<dbReference type="PANTHER" id="PTHR47501">
    <property type="entry name" value="TRANSPOSASE-RELATED"/>
    <property type="match status" value="1"/>
</dbReference>
<keyword evidence="2" id="KW-1185">Reference proteome</keyword>
<evidence type="ECO:0000313" key="1">
    <source>
        <dbReference type="EMBL" id="CAI6351250.1"/>
    </source>
</evidence>
<dbReference type="InterPro" id="IPR012337">
    <property type="entry name" value="RNaseH-like_sf"/>
</dbReference>
<dbReference type="PANTHER" id="PTHR47501:SF5">
    <property type="entry name" value="HAT C-TERMINAL DIMERISATION DOMAIN-CONTAINING PROTEIN"/>
    <property type="match status" value="1"/>
</dbReference>
<dbReference type="AlphaFoldDB" id="A0AAV0W642"/>
<sequence>MNALSLRVTVKIIYYLNVCCVCQKLKKYLPTSKSSNSNLRRYIKLVHPNDLDNFNNSAKKRPNINLNQCSKQLKLEEVGKISVKKLSQAEFDAANLQLIVSTVSPFSFIEHPAFLRYCKITSNKVPVSRRTLMRNVQCIYEQMISQLKNDLENIRYVCLTADCWSIFHRSYIGFTVHWIYPETLQRNSKGLACRRMIGRHTYDNIAEVIDKILNEFKIHKKTTLIVTDNAANFVKAFRVFNNDNCDSIQENADSDGLETPRSIEISDVLDNVNTEKSTAAHTLNLIATRDILEAEKDATYKAISRRVFSKCQSIFNKQNQSTLNADKIKEILGRYPNATRWNSYYDAINCIVENIDKIDDICIKLELVSFSKPREVGFLKEYCKVMKPSSKALDILQGDKSVCLGFLHPTINAVHKSLNGLNNNIVFCKPLILALKRGLNKRFHNYFISKSCQVAATLIPKFKLNWTANENRDEIKQHLIEIVSNNTSINILSSQESNQSSISATEQFENSDSEDDFLTFGENEIISENSGTELLINNYLSNSNLTNPLDLPLALKEAYIKYNTAVPSSAHVERIFSAGGQLYDKRRGSMCDKNFEMSLLLKFNKFFDD</sequence>
<accession>A0AAV0W642</accession>
<protein>
    <recommendedName>
        <fullName evidence="3">Transposase</fullName>
    </recommendedName>
</protein>
<dbReference type="Proteomes" id="UP001160148">
    <property type="component" value="Unassembled WGS sequence"/>
</dbReference>
<evidence type="ECO:0008006" key="3">
    <source>
        <dbReference type="Google" id="ProtNLM"/>
    </source>
</evidence>
<dbReference type="SUPFAM" id="SSF53098">
    <property type="entry name" value="Ribonuclease H-like"/>
    <property type="match status" value="1"/>
</dbReference>
<reference evidence="1 2" key="1">
    <citation type="submission" date="2023-01" db="EMBL/GenBank/DDBJ databases">
        <authorList>
            <person name="Whitehead M."/>
        </authorList>
    </citation>
    <scope>NUCLEOTIDE SEQUENCE [LARGE SCALE GENOMIC DNA]</scope>
</reference>
<name>A0AAV0W642_9HEMI</name>